<organism evidence="2">
    <name type="scientific">Arundo donax</name>
    <name type="common">Giant reed</name>
    <name type="synonym">Donax arundinaceus</name>
    <dbReference type="NCBI Taxonomy" id="35708"/>
    <lineage>
        <taxon>Eukaryota</taxon>
        <taxon>Viridiplantae</taxon>
        <taxon>Streptophyta</taxon>
        <taxon>Embryophyta</taxon>
        <taxon>Tracheophyta</taxon>
        <taxon>Spermatophyta</taxon>
        <taxon>Magnoliopsida</taxon>
        <taxon>Liliopsida</taxon>
        <taxon>Poales</taxon>
        <taxon>Poaceae</taxon>
        <taxon>PACMAD clade</taxon>
        <taxon>Arundinoideae</taxon>
        <taxon>Arundineae</taxon>
        <taxon>Arundo</taxon>
    </lineage>
</organism>
<accession>A0A0A9A8S2</accession>
<evidence type="ECO:0000256" key="1">
    <source>
        <dbReference type="SAM" id="Phobius"/>
    </source>
</evidence>
<dbReference type="AlphaFoldDB" id="A0A0A9A8S2"/>
<keyword evidence="1" id="KW-0812">Transmembrane</keyword>
<feature type="transmembrane region" description="Helical" evidence="1">
    <location>
        <begin position="12"/>
        <end position="32"/>
    </location>
</feature>
<protein>
    <submittedName>
        <fullName evidence="2">Uncharacterized protein</fullName>
    </submittedName>
</protein>
<sequence>MYSPLFKGTFTLFVIFHINEIICALICFPNIPIFMNNVWIFLFPPALCDSFSFYDFFRIRINKKGYVENYS</sequence>
<reference evidence="2" key="1">
    <citation type="submission" date="2014-09" db="EMBL/GenBank/DDBJ databases">
        <authorList>
            <person name="Magalhaes I.L.F."/>
            <person name="Oliveira U."/>
            <person name="Santos F.R."/>
            <person name="Vidigal T.H.D.A."/>
            <person name="Brescovit A.D."/>
            <person name="Santos A.J."/>
        </authorList>
    </citation>
    <scope>NUCLEOTIDE SEQUENCE</scope>
    <source>
        <tissue evidence="2">Shoot tissue taken approximately 20 cm above the soil surface</tissue>
    </source>
</reference>
<evidence type="ECO:0000313" key="2">
    <source>
        <dbReference type="EMBL" id="JAD46343.1"/>
    </source>
</evidence>
<name>A0A0A9A8S2_ARUDO</name>
<reference evidence="2" key="2">
    <citation type="journal article" date="2015" name="Data Brief">
        <title>Shoot transcriptome of the giant reed, Arundo donax.</title>
        <authorList>
            <person name="Barrero R.A."/>
            <person name="Guerrero F.D."/>
            <person name="Moolhuijzen P."/>
            <person name="Goolsby J.A."/>
            <person name="Tidwell J."/>
            <person name="Bellgard S.E."/>
            <person name="Bellgard M.I."/>
        </authorList>
    </citation>
    <scope>NUCLEOTIDE SEQUENCE</scope>
    <source>
        <tissue evidence="2">Shoot tissue taken approximately 20 cm above the soil surface</tissue>
    </source>
</reference>
<keyword evidence="1" id="KW-0472">Membrane</keyword>
<proteinExistence type="predicted"/>
<dbReference type="EMBL" id="GBRH01251552">
    <property type="protein sequence ID" value="JAD46343.1"/>
    <property type="molecule type" value="Transcribed_RNA"/>
</dbReference>
<keyword evidence="1" id="KW-1133">Transmembrane helix</keyword>